<dbReference type="SUPFAM" id="SSF48029">
    <property type="entry name" value="FliG"/>
    <property type="match status" value="2"/>
</dbReference>
<name>E0WTS9_9ENTR</name>
<feature type="domain" description="Flagellar motor switch protein FliG C-terminal" evidence="12">
    <location>
        <begin position="235"/>
        <end position="341"/>
    </location>
</feature>
<dbReference type="EMBL" id="GL379604">
    <property type="protein sequence ID" value="EFL91592.1"/>
    <property type="molecule type" value="Genomic_DNA"/>
</dbReference>
<sequence length="397" mass="44723">MNEPEQNSILEKVNQPETPVGKEIRTRLDQAGILLLSMGEDAAAAVMKKLSREEVLCISETMSRLQGVKLIQAREALNDFFRAYREQSGINGASRSYLQSILEKALGGEIAKSVINGIYGDEIRHRRARLQWIDPVQLSALIEQEHLQLQAVFLAFLPADVAAEVLSYLDRDRQDNVLYRIAKLDDVNHDVVNELDRLIERGVTLLSEHGSKVLGIKQAANIVNRIPSNQQQLLEQLGERDENVLNELKDEMYEFFILSRQSAPTLQRIVDDVPMSDWAIALKGTESILRKAIFDVLPKRQIQQLQNITDRMGPVTVSRVEQVRKEIMARVRELAEGGEIEVQLFAELNKNNKIGMGEAIPTAVEVAARRPGRETDERRQRGDSATARSQQGGRFKG</sequence>
<dbReference type="Gene3D" id="1.10.220.30">
    <property type="match status" value="3"/>
</dbReference>
<gene>
    <name evidence="15" type="primary">fliG</name>
    <name evidence="15" type="ORF">REG_1454</name>
</gene>
<dbReference type="PRINTS" id="PR00954">
    <property type="entry name" value="FLGMOTORFLIG"/>
</dbReference>
<evidence type="ECO:0000256" key="5">
    <source>
        <dbReference type="ARBA" id="ARBA00022475"/>
    </source>
</evidence>
<dbReference type="GO" id="GO:0071973">
    <property type="term" value="P:bacterial-type flagellum-dependent cell motility"/>
    <property type="evidence" value="ECO:0007669"/>
    <property type="project" value="InterPro"/>
</dbReference>
<keyword evidence="15" id="KW-0969">Cilium</keyword>
<keyword evidence="15" id="KW-0966">Cell projection</keyword>
<dbReference type="Proteomes" id="UP000005726">
    <property type="component" value="Unassembled WGS sequence"/>
</dbReference>
<feature type="non-terminal residue" evidence="15">
    <location>
        <position position="397"/>
    </location>
</feature>
<comment type="subcellular location">
    <subcellularLocation>
        <location evidence="1">Bacterial flagellum basal body</location>
    </subcellularLocation>
    <subcellularLocation>
        <location evidence="2">Cell inner membrane</location>
        <topology evidence="2">Peripheral membrane protein</topology>
        <orientation evidence="2">Cytoplasmic side</orientation>
    </subcellularLocation>
</comment>
<dbReference type="GO" id="GO:0006935">
    <property type="term" value="P:chemotaxis"/>
    <property type="evidence" value="ECO:0007669"/>
    <property type="project" value="UniProtKB-KW"/>
</dbReference>
<protein>
    <recommendedName>
        <fullName evidence="4">Flagellar motor switch protein FliG</fullName>
    </recommendedName>
</protein>
<dbReference type="STRING" id="663321.REG_1454"/>
<feature type="compositionally biased region" description="Basic and acidic residues" evidence="11">
    <location>
        <begin position="367"/>
        <end position="382"/>
    </location>
</feature>
<evidence type="ECO:0000313" key="15">
    <source>
        <dbReference type="EMBL" id="EFL91592.1"/>
    </source>
</evidence>
<keyword evidence="9" id="KW-0975">Bacterial flagellum</keyword>
<dbReference type="Pfam" id="PF14841">
    <property type="entry name" value="FliG_M"/>
    <property type="match status" value="1"/>
</dbReference>
<evidence type="ECO:0000256" key="6">
    <source>
        <dbReference type="ARBA" id="ARBA00022500"/>
    </source>
</evidence>
<dbReference type="InterPro" id="IPR032779">
    <property type="entry name" value="FliG_M"/>
</dbReference>
<evidence type="ECO:0000256" key="3">
    <source>
        <dbReference type="ARBA" id="ARBA00010299"/>
    </source>
</evidence>
<evidence type="ECO:0000259" key="14">
    <source>
        <dbReference type="Pfam" id="PF14842"/>
    </source>
</evidence>
<feature type="domain" description="Flagellar motor switch protein FliG middle" evidence="13">
    <location>
        <begin position="135"/>
        <end position="203"/>
    </location>
</feature>
<keyword evidence="5" id="KW-1003">Cell membrane</keyword>
<dbReference type="Pfam" id="PF01706">
    <property type="entry name" value="FliG_C"/>
    <property type="match status" value="1"/>
</dbReference>
<dbReference type="InterPro" id="IPR028263">
    <property type="entry name" value="FliG_N"/>
</dbReference>
<evidence type="ECO:0000313" key="16">
    <source>
        <dbReference type="Proteomes" id="UP000005726"/>
    </source>
</evidence>
<dbReference type="HOGENOM" id="CLU_047835_3_0_6"/>
<evidence type="ECO:0000256" key="4">
    <source>
        <dbReference type="ARBA" id="ARBA00021870"/>
    </source>
</evidence>
<dbReference type="GO" id="GO:0009425">
    <property type="term" value="C:bacterial-type flagellum basal body"/>
    <property type="evidence" value="ECO:0007669"/>
    <property type="project" value="UniProtKB-SubCell"/>
</dbReference>
<reference evidence="15" key="1">
    <citation type="journal article" date="2009" name="Environ. Microbiol.">
        <title>Dynamics of genome evolution in facultative symbionts of aphids.</title>
        <authorList>
            <person name="Degnan P.H."/>
            <person name="Leonardo T.E."/>
            <person name="Cass B.N."/>
            <person name="Hurwitz B."/>
            <person name="Stern D."/>
            <person name="Gibbs R.A."/>
            <person name="Richards S."/>
            <person name="Moran N.A."/>
        </authorList>
    </citation>
    <scope>NUCLEOTIDE SEQUENCE [LARGE SCALE GENOMIC DNA]</scope>
    <source>
        <strain evidence="15">LSR1</strain>
    </source>
</reference>
<comment type="function">
    <text evidence="10">FliG is one of three proteins (FliG, FliN, FliM) that forms the rotor-mounted switch complex (C ring), located at the base of the basal body. This complex interacts with the CheY and CheZ chemotaxis proteins, in addition to contacting components of the motor that determine the direction of flagellar rotation.</text>
</comment>
<keyword evidence="6" id="KW-0145">Chemotaxis</keyword>
<organism evidence="15 16">
    <name type="scientific">Candidatus Regiella insecticola LSR1</name>
    <dbReference type="NCBI Taxonomy" id="663321"/>
    <lineage>
        <taxon>Bacteria</taxon>
        <taxon>Pseudomonadati</taxon>
        <taxon>Pseudomonadota</taxon>
        <taxon>Gammaproteobacteria</taxon>
        <taxon>Enterobacterales</taxon>
        <taxon>Enterobacteriaceae</taxon>
        <taxon>aphid secondary symbionts</taxon>
        <taxon>Candidatus Regiella</taxon>
    </lineage>
</organism>
<dbReference type="GO" id="GO:0003774">
    <property type="term" value="F:cytoskeletal motor activity"/>
    <property type="evidence" value="ECO:0007669"/>
    <property type="project" value="InterPro"/>
</dbReference>
<evidence type="ECO:0000256" key="2">
    <source>
        <dbReference type="ARBA" id="ARBA00004515"/>
    </source>
</evidence>
<comment type="similarity">
    <text evidence="3">Belongs to the FliG family.</text>
</comment>
<evidence type="ECO:0000256" key="7">
    <source>
        <dbReference type="ARBA" id="ARBA00022779"/>
    </source>
</evidence>
<evidence type="ECO:0000256" key="9">
    <source>
        <dbReference type="ARBA" id="ARBA00023143"/>
    </source>
</evidence>
<evidence type="ECO:0000259" key="13">
    <source>
        <dbReference type="Pfam" id="PF14841"/>
    </source>
</evidence>
<proteinExistence type="inferred from homology"/>
<dbReference type="PANTHER" id="PTHR30534">
    <property type="entry name" value="FLAGELLAR MOTOR SWITCH PROTEIN FLIG"/>
    <property type="match status" value="1"/>
</dbReference>
<evidence type="ECO:0000259" key="12">
    <source>
        <dbReference type="Pfam" id="PF01706"/>
    </source>
</evidence>
<keyword evidence="16" id="KW-1185">Reference proteome</keyword>
<keyword evidence="8" id="KW-0472">Membrane</keyword>
<feature type="region of interest" description="Disordered" evidence="11">
    <location>
        <begin position="366"/>
        <end position="397"/>
    </location>
</feature>
<dbReference type="InterPro" id="IPR011002">
    <property type="entry name" value="FliG_a-hlx"/>
</dbReference>
<feature type="domain" description="Flagellar motor switch protein FliG N-terminal" evidence="14">
    <location>
        <begin position="27"/>
        <end position="120"/>
    </location>
</feature>
<evidence type="ECO:0000256" key="11">
    <source>
        <dbReference type="SAM" id="MobiDB-lite"/>
    </source>
</evidence>
<dbReference type="eggNOG" id="COG1536">
    <property type="taxonomic scope" value="Bacteria"/>
</dbReference>
<keyword evidence="7" id="KW-0283">Flagellar rotation</keyword>
<accession>E0WTS9</accession>
<evidence type="ECO:0000256" key="1">
    <source>
        <dbReference type="ARBA" id="ARBA00004117"/>
    </source>
</evidence>
<dbReference type="GO" id="GO:0005886">
    <property type="term" value="C:plasma membrane"/>
    <property type="evidence" value="ECO:0007669"/>
    <property type="project" value="UniProtKB-SubCell"/>
</dbReference>
<dbReference type="InterPro" id="IPR023087">
    <property type="entry name" value="Flg_Motor_Flig_C"/>
</dbReference>
<feature type="compositionally biased region" description="Polar residues" evidence="11">
    <location>
        <begin position="386"/>
        <end position="397"/>
    </location>
</feature>
<dbReference type="Pfam" id="PF14842">
    <property type="entry name" value="FliG_N"/>
    <property type="match status" value="1"/>
</dbReference>
<evidence type="ECO:0000256" key="8">
    <source>
        <dbReference type="ARBA" id="ARBA00023136"/>
    </source>
</evidence>
<evidence type="ECO:0000256" key="10">
    <source>
        <dbReference type="ARBA" id="ARBA00025598"/>
    </source>
</evidence>
<dbReference type="PANTHER" id="PTHR30534:SF0">
    <property type="entry name" value="FLAGELLAR MOTOR SWITCH PROTEIN FLIG"/>
    <property type="match status" value="1"/>
</dbReference>
<dbReference type="AlphaFoldDB" id="E0WTS9"/>
<dbReference type="InterPro" id="IPR000090">
    <property type="entry name" value="Flg_Motor_Flig"/>
</dbReference>
<keyword evidence="15" id="KW-0282">Flagellum</keyword>